<feature type="compositionally biased region" description="Basic and acidic residues" evidence="1">
    <location>
        <begin position="1"/>
        <end position="16"/>
    </location>
</feature>
<feature type="compositionally biased region" description="Low complexity" evidence="1">
    <location>
        <begin position="83"/>
        <end position="99"/>
    </location>
</feature>
<dbReference type="EMBL" id="CP078076">
    <property type="protein sequence ID" value="UPL09814.1"/>
    <property type="molecule type" value="Genomic_DNA"/>
</dbReference>
<gene>
    <name evidence="3" type="ORF">KV394_01260</name>
</gene>
<keyword evidence="2" id="KW-0472">Membrane</keyword>
<organism evidence="3 4">
    <name type="scientific">Microbacterium sufflavum</name>
    <dbReference type="NCBI Taxonomy" id="2851649"/>
    <lineage>
        <taxon>Bacteria</taxon>
        <taxon>Bacillati</taxon>
        <taxon>Actinomycetota</taxon>
        <taxon>Actinomycetes</taxon>
        <taxon>Micrococcales</taxon>
        <taxon>Microbacteriaceae</taxon>
        <taxon>Microbacterium</taxon>
    </lineage>
</organism>
<feature type="compositionally biased region" description="Low complexity" evidence="1">
    <location>
        <begin position="139"/>
        <end position="149"/>
    </location>
</feature>
<dbReference type="Proteomes" id="UP000831467">
    <property type="component" value="Chromosome"/>
</dbReference>
<feature type="compositionally biased region" description="Low complexity" evidence="1">
    <location>
        <begin position="20"/>
        <end position="40"/>
    </location>
</feature>
<keyword evidence="2" id="KW-0812">Transmembrane</keyword>
<feature type="region of interest" description="Disordered" evidence="1">
    <location>
        <begin position="1"/>
        <end position="173"/>
    </location>
</feature>
<accession>A0ABY4IAM4</accession>
<reference evidence="3 4" key="1">
    <citation type="submission" date="2021-06" db="EMBL/GenBank/DDBJ databases">
        <title>Genome-based taxonomic framework of Microbacterium strains isolated from marine environment, the description of four new species and reclassification of four preexisting species.</title>
        <authorList>
            <person name="Lee S.D."/>
            <person name="Kim S.-M."/>
            <person name="Byeon Y.-S."/>
            <person name="Yang H.L."/>
            <person name="Kim I.S."/>
        </authorList>
    </citation>
    <scope>NUCLEOTIDE SEQUENCE [LARGE SCALE GENOMIC DNA]</scope>
    <source>
        <strain evidence="3 4">SSW1-51</strain>
    </source>
</reference>
<feature type="transmembrane region" description="Helical" evidence="2">
    <location>
        <begin position="285"/>
        <end position="307"/>
    </location>
</feature>
<sequence>MSDPEARQPEKPRDVDDVVGSANAGLDAAAAARADVAGSDAEAEAERTPADANPERQHPPVDPDLAAFEAAERDHPGTFSSTAPAAGAVPVADRAAAAEQRADSDRLADDRGAERLPADRLAGDRPDDRVADDRRDADATAAFPTPGAASWSPRHEESSMADTAYAPHSDDADTRIVPSEPYVGTAGAAAAQPQPIFVQAPEPPRDRGNRGTAGAIGLLATVAFAILYLGTAVGLRAIAGDVTGENIGEAFLAPLLTWGYWTPVVVFFLGFWLLGAIINRGRWGLWVVFGIIVGLIAYAGHILGQLFEAPFWKLTASQGLELAGEQLLAPLAIAAFVFARELTIWFGAWVARSGARKTELNAEAQREYERTLEAGPTLAR</sequence>
<evidence type="ECO:0000256" key="2">
    <source>
        <dbReference type="SAM" id="Phobius"/>
    </source>
</evidence>
<proteinExistence type="predicted"/>
<feature type="compositionally biased region" description="Basic and acidic residues" evidence="1">
    <location>
        <begin position="100"/>
        <end position="138"/>
    </location>
</feature>
<evidence type="ECO:0000256" key="1">
    <source>
        <dbReference type="SAM" id="MobiDB-lite"/>
    </source>
</evidence>
<feature type="transmembrane region" description="Helical" evidence="2">
    <location>
        <begin position="215"/>
        <end position="238"/>
    </location>
</feature>
<evidence type="ECO:0000313" key="3">
    <source>
        <dbReference type="EMBL" id="UPL09814.1"/>
    </source>
</evidence>
<dbReference type="RefSeq" id="WP_206252863.1">
    <property type="nucleotide sequence ID" value="NZ_CP078076.1"/>
</dbReference>
<evidence type="ECO:0000313" key="4">
    <source>
        <dbReference type="Proteomes" id="UP000831467"/>
    </source>
</evidence>
<name>A0ABY4IAM4_9MICO</name>
<feature type="compositionally biased region" description="Basic and acidic residues" evidence="1">
    <location>
        <begin position="44"/>
        <end position="61"/>
    </location>
</feature>
<keyword evidence="4" id="KW-1185">Reference proteome</keyword>
<feature type="transmembrane region" description="Helical" evidence="2">
    <location>
        <begin position="258"/>
        <end position="278"/>
    </location>
</feature>
<feature type="transmembrane region" description="Helical" evidence="2">
    <location>
        <begin position="327"/>
        <end position="351"/>
    </location>
</feature>
<keyword evidence="2" id="KW-1133">Transmembrane helix</keyword>
<protein>
    <submittedName>
        <fullName evidence="3">ABC transporter</fullName>
    </submittedName>
</protein>